<reference evidence="3 4" key="1">
    <citation type="submission" date="2013-11" db="EMBL/GenBank/DDBJ databases">
        <title>Draft genome of the bovine lungworm Dictyocaulus viviparus.</title>
        <authorList>
            <person name="Mitreva M."/>
        </authorList>
    </citation>
    <scope>NUCLEOTIDE SEQUENCE [LARGE SCALE GENOMIC DNA]</scope>
    <source>
        <strain evidence="3 4">HannoverDv2000</strain>
    </source>
</reference>
<dbReference type="Pfam" id="PF00023">
    <property type="entry name" value="Ank"/>
    <property type="match status" value="1"/>
</dbReference>
<dbReference type="PANTHER" id="PTHR24172:SF4">
    <property type="entry name" value="ANK_REP_REGION DOMAIN-CONTAINING PROTEIN"/>
    <property type="match status" value="1"/>
</dbReference>
<dbReference type="Gene3D" id="1.25.40.20">
    <property type="entry name" value="Ankyrin repeat-containing domain"/>
    <property type="match status" value="2"/>
</dbReference>
<feature type="repeat" description="ANK" evidence="1">
    <location>
        <begin position="256"/>
        <end position="278"/>
    </location>
</feature>
<dbReference type="AlphaFoldDB" id="A0A0D8YD38"/>
<dbReference type="Pfam" id="PF12796">
    <property type="entry name" value="Ank_2"/>
    <property type="match status" value="1"/>
</dbReference>
<dbReference type="EMBL" id="KN716164">
    <property type="protein sequence ID" value="KJH52511.1"/>
    <property type="molecule type" value="Genomic_DNA"/>
</dbReference>
<feature type="region of interest" description="Disordered" evidence="2">
    <location>
        <begin position="18"/>
        <end position="41"/>
    </location>
</feature>
<evidence type="ECO:0000256" key="2">
    <source>
        <dbReference type="SAM" id="MobiDB-lite"/>
    </source>
</evidence>
<dbReference type="InterPro" id="IPR036770">
    <property type="entry name" value="Ankyrin_rpt-contain_sf"/>
</dbReference>
<reference evidence="4" key="2">
    <citation type="journal article" date="2016" name="Sci. Rep.">
        <title>Dictyocaulus viviparus genome, variome and transcriptome elucidate lungworm biology and support future intervention.</title>
        <authorList>
            <person name="McNulty S.N."/>
            <person name="Strube C."/>
            <person name="Rosa B.A."/>
            <person name="Martin J.C."/>
            <person name="Tyagi R."/>
            <person name="Choi Y.J."/>
            <person name="Wang Q."/>
            <person name="Hallsworth Pepin K."/>
            <person name="Zhang X."/>
            <person name="Ozersky P."/>
            <person name="Wilson R.K."/>
            <person name="Sternberg P.W."/>
            <person name="Gasser R.B."/>
            <person name="Mitreva M."/>
        </authorList>
    </citation>
    <scope>NUCLEOTIDE SEQUENCE [LARGE SCALE GENOMIC DNA]</scope>
    <source>
        <strain evidence="4">HannoverDv2000</strain>
    </source>
</reference>
<protein>
    <submittedName>
        <fullName evidence="3">Ankyrin repeat protein</fullName>
    </submittedName>
</protein>
<keyword evidence="1" id="KW-0040">ANK repeat</keyword>
<organism evidence="3 4">
    <name type="scientific">Dictyocaulus viviparus</name>
    <name type="common">Bovine lungworm</name>
    <dbReference type="NCBI Taxonomy" id="29172"/>
    <lineage>
        <taxon>Eukaryota</taxon>
        <taxon>Metazoa</taxon>
        <taxon>Ecdysozoa</taxon>
        <taxon>Nematoda</taxon>
        <taxon>Chromadorea</taxon>
        <taxon>Rhabditida</taxon>
        <taxon>Rhabditina</taxon>
        <taxon>Rhabditomorpha</taxon>
        <taxon>Strongyloidea</taxon>
        <taxon>Metastrongylidae</taxon>
        <taxon>Dictyocaulus</taxon>
    </lineage>
</organism>
<dbReference type="Proteomes" id="UP000053766">
    <property type="component" value="Unassembled WGS sequence"/>
</dbReference>
<keyword evidence="4" id="KW-1185">Reference proteome</keyword>
<evidence type="ECO:0000313" key="4">
    <source>
        <dbReference type="Proteomes" id="UP000053766"/>
    </source>
</evidence>
<accession>A0A0D8YD38</accession>
<dbReference type="SUPFAM" id="SSF48403">
    <property type="entry name" value="Ankyrin repeat"/>
    <property type="match status" value="1"/>
</dbReference>
<evidence type="ECO:0000256" key="1">
    <source>
        <dbReference type="PROSITE-ProRule" id="PRU00023"/>
    </source>
</evidence>
<gene>
    <name evidence="3" type="ORF">DICVIV_01357</name>
</gene>
<dbReference type="SMART" id="SM00248">
    <property type="entry name" value="ANK"/>
    <property type="match status" value="3"/>
</dbReference>
<dbReference type="PROSITE" id="PS50297">
    <property type="entry name" value="ANK_REP_REGION"/>
    <property type="match status" value="1"/>
</dbReference>
<name>A0A0D8YD38_DICVI</name>
<dbReference type="OrthoDB" id="5876368at2759"/>
<dbReference type="PROSITE" id="PS50088">
    <property type="entry name" value="ANK_REPEAT"/>
    <property type="match status" value="1"/>
</dbReference>
<sequence>MDTPLFLCGTSVPIMTRSRQTESDQTPPNVPGPQQKRQVLASDSGQRLLTAICKGDLTALDRQLLAEHPTLCHPLTGCSTLQLAVIMNNQEMLTILLSNDKIDPNFRDNAGRTALHYAAVISKLTGDSTIYYTLTEKGAKDYIPDCEGFTALDVYQNPSLIDMEKIRYMNRYPLTLKNEWDHLFPSQSENSLSKLTQTQLNHPQSQSLPPQLKEFGKLEQIQAQILGIWDAIISEDERTLKQLLYSGNMALYRDLEGRTPLHIAYKCGYQPCIDYLLKLCPEAAITVDKKGRRPRDYMVKEAKLRASDRRRKRVRCFLIFVVNKQFKELIIIVLYS</sequence>
<dbReference type="PANTHER" id="PTHR24172">
    <property type="entry name" value="ANK_REP_REGION DOMAIN-CONTAINING PROTEIN"/>
    <property type="match status" value="1"/>
</dbReference>
<proteinExistence type="predicted"/>
<evidence type="ECO:0000313" key="3">
    <source>
        <dbReference type="EMBL" id="KJH52511.1"/>
    </source>
</evidence>
<dbReference type="InterPro" id="IPR002110">
    <property type="entry name" value="Ankyrin_rpt"/>
</dbReference>
<dbReference type="STRING" id="29172.A0A0D8YD38"/>